<keyword evidence="3" id="KW-1185">Reference proteome</keyword>
<comment type="caution">
    <text evidence="2">The sequence shown here is derived from an EMBL/GenBank/DDBJ whole genome shotgun (WGS) entry which is preliminary data.</text>
</comment>
<keyword evidence="1" id="KW-0812">Transmembrane</keyword>
<sequence length="79" mass="8932">MSNNKIEKQRKQLNSYARYSGIAIQMMAIIGIGTFAGVKLDELYPNNYNIYTIVLSLAFVLISIYIVIKRILSASKDDN</sequence>
<accession>A0A3N4NJH9</accession>
<proteinExistence type="predicted"/>
<dbReference type="OrthoDB" id="9798708at2"/>
<feature type="transmembrane region" description="Helical" evidence="1">
    <location>
        <begin position="21"/>
        <end position="38"/>
    </location>
</feature>
<dbReference type="AlphaFoldDB" id="A0A3N4NJH9"/>
<organism evidence="2 3">
    <name type="scientific">Aureibaculum marinum</name>
    <dbReference type="NCBI Taxonomy" id="2487930"/>
    <lineage>
        <taxon>Bacteria</taxon>
        <taxon>Pseudomonadati</taxon>
        <taxon>Bacteroidota</taxon>
        <taxon>Flavobacteriia</taxon>
        <taxon>Flavobacteriales</taxon>
        <taxon>Flavobacteriaceae</taxon>
        <taxon>Aureibaculum</taxon>
    </lineage>
</organism>
<dbReference type="Proteomes" id="UP000270856">
    <property type="component" value="Unassembled WGS sequence"/>
</dbReference>
<reference evidence="2 3" key="1">
    <citation type="submission" date="2018-11" db="EMBL/GenBank/DDBJ databases">
        <title>Aureibaculum marinum gen. nov., sp. nov., a member of the family Flavobacteriaceae isolated from the Bohai Sea.</title>
        <authorList>
            <person name="Ji X."/>
        </authorList>
    </citation>
    <scope>NUCLEOTIDE SEQUENCE [LARGE SCALE GENOMIC DNA]</scope>
    <source>
        <strain evidence="2 3">BH-SD17</strain>
    </source>
</reference>
<dbReference type="RefSeq" id="WP_123898855.1">
    <property type="nucleotide sequence ID" value="NZ_RPFJ01000030.1"/>
</dbReference>
<dbReference type="InterPro" id="IPR032820">
    <property type="entry name" value="ATPase_put"/>
</dbReference>
<feature type="transmembrane region" description="Helical" evidence="1">
    <location>
        <begin position="50"/>
        <end position="68"/>
    </location>
</feature>
<protein>
    <submittedName>
        <fullName evidence="2">AtpZ/AtpI family protein</fullName>
    </submittedName>
</protein>
<keyword evidence="1" id="KW-0472">Membrane</keyword>
<dbReference type="EMBL" id="RPFJ01000030">
    <property type="protein sequence ID" value="RPD93416.1"/>
    <property type="molecule type" value="Genomic_DNA"/>
</dbReference>
<keyword evidence="1" id="KW-1133">Transmembrane helix</keyword>
<evidence type="ECO:0000256" key="1">
    <source>
        <dbReference type="SAM" id="Phobius"/>
    </source>
</evidence>
<gene>
    <name evidence="2" type="ORF">EGM88_13010</name>
</gene>
<name>A0A3N4NJH9_9FLAO</name>
<evidence type="ECO:0000313" key="2">
    <source>
        <dbReference type="EMBL" id="RPD93416.1"/>
    </source>
</evidence>
<dbReference type="Pfam" id="PF09527">
    <property type="entry name" value="ATPase_gene1"/>
    <property type="match status" value="1"/>
</dbReference>
<evidence type="ECO:0000313" key="3">
    <source>
        <dbReference type="Proteomes" id="UP000270856"/>
    </source>
</evidence>